<gene>
    <name evidence="1" type="ORF">JZ786_10025</name>
</gene>
<name>A0A9X7Z7M0_9BACL</name>
<accession>A0A9X7Z7M0</accession>
<organism evidence="1 2">
    <name type="scientific">Alicyclobacillus mengziensis</name>
    <dbReference type="NCBI Taxonomy" id="2931921"/>
    <lineage>
        <taxon>Bacteria</taxon>
        <taxon>Bacillati</taxon>
        <taxon>Bacillota</taxon>
        <taxon>Bacilli</taxon>
        <taxon>Bacillales</taxon>
        <taxon>Alicyclobacillaceae</taxon>
        <taxon>Alicyclobacillus</taxon>
    </lineage>
</organism>
<keyword evidence="2" id="KW-1185">Reference proteome</keyword>
<evidence type="ECO:0000313" key="2">
    <source>
        <dbReference type="Proteomes" id="UP000663505"/>
    </source>
</evidence>
<evidence type="ECO:0000313" key="1">
    <source>
        <dbReference type="EMBL" id="QSO49219.1"/>
    </source>
</evidence>
<protein>
    <submittedName>
        <fullName evidence="1">Uncharacterized protein</fullName>
    </submittedName>
</protein>
<dbReference type="AlphaFoldDB" id="A0A9X7Z7M0"/>
<sequence length="95" mass="10493">MGMYKNHPDISELNQWGKDYVAEAKVRIEKGIPIVVLGGSGFLHSLELTEVVNDWDLTTVTPKEAISLPVRSMPEETAVELLSQFEAIGIHSSLD</sequence>
<reference evidence="1 2" key="1">
    <citation type="submission" date="2021-02" db="EMBL/GenBank/DDBJ databases">
        <title>Alicyclobacillus curvatus sp. nov. and Alicyclobacillus mengziensis sp. nov., two acidophilic bacteria isolated from acid mine drainage.</title>
        <authorList>
            <person name="Huang Y."/>
        </authorList>
    </citation>
    <scope>NUCLEOTIDE SEQUENCE [LARGE SCALE GENOMIC DNA]</scope>
    <source>
        <strain evidence="1 2">S30H14</strain>
    </source>
</reference>
<proteinExistence type="predicted"/>
<dbReference type="Proteomes" id="UP000663505">
    <property type="component" value="Chromosome"/>
</dbReference>
<dbReference type="KEGG" id="afx:JZ786_10025"/>
<dbReference type="RefSeq" id="WP_206658530.1">
    <property type="nucleotide sequence ID" value="NZ_CP071182.1"/>
</dbReference>
<dbReference type="EMBL" id="CP071182">
    <property type="protein sequence ID" value="QSO49219.1"/>
    <property type="molecule type" value="Genomic_DNA"/>
</dbReference>